<organism evidence="12 13">
    <name type="scientific">Sandaracinus amylolyticus</name>
    <dbReference type="NCBI Taxonomy" id="927083"/>
    <lineage>
        <taxon>Bacteria</taxon>
        <taxon>Pseudomonadati</taxon>
        <taxon>Myxococcota</taxon>
        <taxon>Polyangia</taxon>
        <taxon>Polyangiales</taxon>
        <taxon>Sandaracinaceae</taxon>
        <taxon>Sandaracinus</taxon>
    </lineage>
</organism>
<keyword evidence="2 9" id="KW-0963">Cytoplasm</keyword>
<feature type="active site" evidence="9">
    <location>
        <position position="252"/>
    </location>
</feature>
<accession>A0A0F6SGT6</accession>
<dbReference type="Gene3D" id="1.10.150.130">
    <property type="match status" value="1"/>
</dbReference>
<dbReference type="GO" id="GO:0006313">
    <property type="term" value="P:DNA transposition"/>
    <property type="evidence" value="ECO:0007669"/>
    <property type="project" value="UniProtKB-UniRule"/>
</dbReference>
<reference evidence="12 13" key="1">
    <citation type="submission" date="2015-03" db="EMBL/GenBank/DDBJ databases">
        <title>Genome assembly of Sandaracinus amylolyticus DSM 53668.</title>
        <authorList>
            <person name="Sharma G."/>
            <person name="Subramanian S."/>
        </authorList>
    </citation>
    <scope>NUCLEOTIDE SEQUENCE [LARGE SCALE GENOMIC DNA]</scope>
    <source>
        <strain evidence="12 13">DSM 53668</strain>
    </source>
</reference>
<dbReference type="InterPro" id="IPR011010">
    <property type="entry name" value="DNA_brk_join_enz"/>
</dbReference>
<comment type="function">
    <text evidence="9">Site-specific tyrosine recombinase, which acts by catalyzing the cutting and rejoining of the recombining DNA molecules. The XerC-XerD complex is essential to convert dimers of the bacterial chromosome into monomers to permit their segregation at cell division. It also contributes to the segregational stability of plasmids.</text>
</comment>
<evidence type="ECO:0000256" key="8">
    <source>
        <dbReference type="ARBA" id="ARBA00023306"/>
    </source>
</evidence>
<dbReference type="Gene3D" id="1.10.443.10">
    <property type="entry name" value="Intergrase catalytic core"/>
    <property type="match status" value="1"/>
</dbReference>
<evidence type="ECO:0000256" key="4">
    <source>
        <dbReference type="ARBA" id="ARBA00022829"/>
    </source>
</evidence>
<keyword evidence="5 9" id="KW-0229">DNA integration</keyword>
<dbReference type="InterPro" id="IPR044068">
    <property type="entry name" value="CB"/>
</dbReference>
<dbReference type="InterPro" id="IPR010998">
    <property type="entry name" value="Integrase_recombinase_N"/>
</dbReference>
<evidence type="ECO:0000313" key="13">
    <source>
        <dbReference type="Proteomes" id="UP000034883"/>
    </source>
</evidence>
<evidence type="ECO:0000256" key="6">
    <source>
        <dbReference type="ARBA" id="ARBA00023125"/>
    </source>
</evidence>
<dbReference type="RefSeq" id="WP_053236324.1">
    <property type="nucleotide sequence ID" value="NZ_CP011125.1"/>
</dbReference>
<protein>
    <recommendedName>
        <fullName evidence="9">Tyrosine recombinase XerC</fullName>
    </recommendedName>
</protein>
<evidence type="ECO:0000256" key="9">
    <source>
        <dbReference type="HAMAP-Rule" id="MF_01808"/>
    </source>
</evidence>
<dbReference type="AlphaFoldDB" id="A0A0F6SGT6"/>
<dbReference type="Pfam" id="PF02899">
    <property type="entry name" value="Phage_int_SAM_1"/>
    <property type="match status" value="1"/>
</dbReference>
<name>A0A0F6SGT6_9BACT</name>
<dbReference type="GO" id="GO:0009037">
    <property type="term" value="F:tyrosine-based site-specific recombinase activity"/>
    <property type="evidence" value="ECO:0007669"/>
    <property type="project" value="UniProtKB-UniRule"/>
</dbReference>
<evidence type="ECO:0000256" key="7">
    <source>
        <dbReference type="ARBA" id="ARBA00023172"/>
    </source>
</evidence>
<keyword evidence="13" id="KW-1185">Reference proteome</keyword>
<feature type="active site" evidence="9">
    <location>
        <position position="180"/>
    </location>
</feature>
<feature type="domain" description="Core-binding (CB)" evidence="11">
    <location>
        <begin position="5"/>
        <end position="91"/>
    </location>
</feature>
<keyword evidence="3 9" id="KW-0132">Cell division</keyword>
<dbReference type="GO" id="GO:0003677">
    <property type="term" value="F:DNA binding"/>
    <property type="evidence" value="ECO:0007669"/>
    <property type="project" value="UniProtKB-UniRule"/>
</dbReference>
<evidence type="ECO:0000259" key="11">
    <source>
        <dbReference type="PROSITE" id="PS51900"/>
    </source>
</evidence>
<dbReference type="SUPFAM" id="SSF56349">
    <property type="entry name" value="DNA breaking-rejoining enzymes"/>
    <property type="match status" value="1"/>
</dbReference>
<feature type="active site" evidence="9">
    <location>
        <position position="255"/>
    </location>
</feature>
<dbReference type="InterPro" id="IPR013762">
    <property type="entry name" value="Integrase-like_cat_sf"/>
</dbReference>
<sequence>MAHDDELAKQIALFLAWLRDERRSPDKTIETYARTLHELRSFLVEKKLSSDARRITIVSLRAYLAALFDSHASATLARKIATLRSFFRYLLRRGIITSNPAAALRSPKLARPLPRFLTVDEAFRVVDAPKEDAHRDEALRLRDAAMLEMLYGAGLRVSELAGLRLGSLDRSARLVRVMGKGRKERLAPYGSSCADALDAYLAIRSALVSDKTAPLDALFLGRLGTALTARQVQNVVRRYGALGAGRGDLHPHALRHTCATHLLDAGADLRAIQELLGHASLATTQRYTHVTVDRLMAVYDKAHPLAHDDE</sequence>
<dbReference type="CDD" id="cd00798">
    <property type="entry name" value="INT_XerDC_C"/>
    <property type="match status" value="1"/>
</dbReference>
<dbReference type="PROSITE" id="PS51900">
    <property type="entry name" value="CB"/>
    <property type="match status" value="1"/>
</dbReference>
<evidence type="ECO:0000256" key="1">
    <source>
        <dbReference type="ARBA" id="ARBA00004496"/>
    </source>
</evidence>
<keyword evidence="6 9" id="KW-0238">DNA-binding</keyword>
<keyword evidence="8 9" id="KW-0131">Cell cycle</keyword>
<feature type="active site" evidence="9">
    <location>
        <position position="156"/>
    </location>
</feature>
<evidence type="ECO:0000256" key="5">
    <source>
        <dbReference type="ARBA" id="ARBA00022908"/>
    </source>
</evidence>
<feature type="active site" description="O-(3'-phospho-DNA)-tyrosine intermediate" evidence="9">
    <location>
        <position position="287"/>
    </location>
</feature>
<keyword evidence="7 9" id="KW-0233">DNA recombination</keyword>
<evidence type="ECO:0000256" key="2">
    <source>
        <dbReference type="ARBA" id="ARBA00022490"/>
    </source>
</evidence>
<dbReference type="PROSITE" id="PS51898">
    <property type="entry name" value="TYR_RECOMBINASE"/>
    <property type="match status" value="1"/>
</dbReference>
<dbReference type="GO" id="GO:0051301">
    <property type="term" value="P:cell division"/>
    <property type="evidence" value="ECO:0007669"/>
    <property type="project" value="UniProtKB-KW"/>
</dbReference>
<dbReference type="InterPro" id="IPR050090">
    <property type="entry name" value="Tyrosine_recombinase_XerCD"/>
</dbReference>
<comment type="subunit">
    <text evidence="9">Forms a cyclic heterotetrameric complex composed of two molecules of XerC and two molecules of XerD.</text>
</comment>
<feature type="active site" evidence="9">
    <location>
        <position position="278"/>
    </location>
</feature>
<gene>
    <name evidence="9" type="primary">xerC</name>
    <name evidence="12" type="ORF">DB32_006408</name>
</gene>
<dbReference type="PANTHER" id="PTHR30349:SF41">
    <property type="entry name" value="INTEGRASE_RECOMBINASE PROTEIN MJ0367-RELATED"/>
    <property type="match status" value="1"/>
</dbReference>
<comment type="similarity">
    <text evidence="9">Belongs to the 'phage' integrase family. XerC subfamily.</text>
</comment>
<dbReference type="STRING" id="927083.DB32_006408"/>
<keyword evidence="4 9" id="KW-0159">Chromosome partition</keyword>
<dbReference type="EMBL" id="CP011125">
    <property type="protein sequence ID" value="AKF09259.1"/>
    <property type="molecule type" value="Genomic_DNA"/>
</dbReference>
<feature type="domain" description="Tyr recombinase" evidence="10">
    <location>
        <begin position="112"/>
        <end position="300"/>
    </location>
</feature>
<evidence type="ECO:0000259" key="10">
    <source>
        <dbReference type="PROSITE" id="PS51898"/>
    </source>
</evidence>
<dbReference type="InterPro" id="IPR023009">
    <property type="entry name" value="Tyrosine_recombinase_XerC/XerD"/>
</dbReference>
<dbReference type="GO" id="GO:0007059">
    <property type="term" value="P:chromosome segregation"/>
    <property type="evidence" value="ECO:0007669"/>
    <property type="project" value="UniProtKB-UniRule"/>
</dbReference>
<dbReference type="GO" id="GO:0005737">
    <property type="term" value="C:cytoplasm"/>
    <property type="evidence" value="ECO:0007669"/>
    <property type="project" value="UniProtKB-SubCell"/>
</dbReference>
<evidence type="ECO:0000256" key="3">
    <source>
        <dbReference type="ARBA" id="ARBA00022618"/>
    </source>
</evidence>
<dbReference type="Proteomes" id="UP000034883">
    <property type="component" value="Chromosome"/>
</dbReference>
<dbReference type="PANTHER" id="PTHR30349">
    <property type="entry name" value="PHAGE INTEGRASE-RELATED"/>
    <property type="match status" value="1"/>
</dbReference>
<dbReference type="InterPro" id="IPR002104">
    <property type="entry name" value="Integrase_catalytic"/>
</dbReference>
<dbReference type="HAMAP" id="MF_01808">
    <property type="entry name" value="Recomb_XerC_XerD"/>
    <property type="match status" value="1"/>
</dbReference>
<proteinExistence type="inferred from homology"/>
<evidence type="ECO:0000313" key="12">
    <source>
        <dbReference type="EMBL" id="AKF09259.1"/>
    </source>
</evidence>
<comment type="subcellular location">
    <subcellularLocation>
        <location evidence="1 9">Cytoplasm</location>
    </subcellularLocation>
</comment>
<dbReference type="KEGG" id="samy:DB32_006408"/>
<dbReference type="Pfam" id="PF00589">
    <property type="entry name" value="Phage_integrase"/>
    <property type="match status" value="1"/>
</dbReference>
<dbReference type="InterPro" id="IPR004107">
    <property type="entry name" value="Integrase_SAM-like_N"/>
</dbReference>